<dbReference type="SUPFAM" id="SSF88946">
    <property type="entry name" value="Sigma2 domain of RNA polymerase sigma factors"/>
    <property type="match status" value="1"/>
</dbReference>
<dbReference type="InterPro" id="IPR014284">
    <property type="entry name" value="RNA_pol_sigma-70_dom"/>
</dbReference>
<dbReference type="PANTHER" id="PTHR43133:SF46">
    <property type="entry name" value="RNA POLYMERASE SIGMA-70 FACTOR ECF SUBFAMILY"/>
    <property type="match status" value="1"/>
</dbReference>
<dbReference type="GO" id="GO:0000428">
    <property type="term" value="C:DNA-directed RNA polymerase complex"/>
    <property type="evidence" value="ECO:0007669"/>
    <property type="project" value="UniProtKB-KW"/>
</dbReference>
<gene>
    <name evidence="7" type="ORF">GCM10011339_11120</name>
</gene>
<feature type="domain" description="RNA polymerase sigma-70 region 2" evidence="5">
    <location>
        <begin position="27"/>
        <end position="89"/>
    </location>
</feature>
<keyword evidence="2" id="KW-0805">Transcription regulation</keyword>
<evidence type="ECO:0000259" key="5">
    <source>
        <dbReference type="Pfam" id="PF04542"/>
    </source>
</evidence>
<dbReference type="InterPro" id="IPR007627">
    <property type="entry name" value="RNA_pol_sigma70_r2"/>
</dbReference>
<comment type="caution">
    <text evidence="7">The sequence shown here is derived from an EMBL/GenBank/DDBJ whole genome shotgun (WGS) entry which is preliminary data.</text>
</comment>
<dbReference type="EMBL" id="BMIU01000004">
    <property type="protein sequence ID" value="GGF24787.1"/>
    <property type="molecule type" value="Genomic_DNA"/>
</dbReference>
<keyword evidence="8" id="KW-1185">Reference proteome</keyword>
<dbReference type="InterPro" id="IPR014327">
    <property type="entry name" value="RNA_pol_sigma70_bacteroid"/>
</dbReference>
<name>A0ABQ1UR53_9BACT</name>
<dbReference type="PANTHER" id="PTHR43133">
    <property type="entry name" value="RNA POLYMERASE ECF-TYPE SIGMA FACTO"/>
    <property type="match status" value="1"/>
</dbReference>
<dbReference type="NCBIfam" id="TIGR02937">
    <property type="entry name" value="sigma70-ECF"/>
    <property type="match status" value="1"/>
</dbReference>
<sequence>MKNNNDQTSIFRKGTKPTLEEVFYGFHKKLVYFCFQYVQEKDLAEDIVQEVFIQFAQKEELLEHEIPYIQNYLFKAVKNRSINALRDQKHNLGIDDGMAEISNQNQSIVQRMIHSEVLNELYAAMEALPEGCRRISTLGFLEGKSNQEIADQLGVSINTVKTQKQRGLKLLRLRLNPEVLYVLVLLINC</sequence>
<keyword evidence="4" id="KW-0804">Transcription</keyword>
<accession>A0ABQ1UR53</accession>
<dbReference type="InterPro" id="IPR013324">
    <property type="entry name" value="RNA_pol_sigma_r3/r4-like"/>
</dbReference>
<evidence type="ECO:0000256" key="2">
    <source>
        <dbReference type="ARBA" id="ARBA00023015"/>
    </source>
</evidence>
<dbReference type="Gene3D" id="1.10.1740.10">
    <property type="match status" value="1"/>
</dbReference>
<evidence type="ECO:0000256" key="4">
    <source>
        <dbReference type="ARBA" id="ARBA00023163"/>
    </source>
</evidence>
<evidence type="ECO:0000259" key="6">
    <source>
        <dbReference type="Pfam" id="PF08281"/>
    </source>
</evidence>
<protein>
    <submittedName>
        <fullName evidence="7">DNA-directed RNA polymerase sigma-70 factor</fullName>
    </submittedName>
</protein>
<evidence type="ECO:0000256" key="1">
    <source>
        <dbReference type="ARBA" id="ARBA00010641"/>
    </source>
</evidence>
<keyword evidence="7" id="KW-0240">DNA-directed RNA polymerase</keyword>
<dbReference type="Proteomes" id="UP000647339">
    <property type="component" value="Unassembled WGS sequence"/>
</dbReference>
<dbReference type="InterPro" id="IPR013325">
    <property type="entry name" value="RNA_pol_sigma_r2"/>
</dbReference>
<evidence type="ECO:0000256" key="3">
    <source>
        <dbReference type="ARBA" id="ARBA00023082"/>
    </source>
</evidence>
<dbReference type="InterPro" id="IPR013249">
    <property type="entry name" value="RNA_pol_sigma70_r4_t2"/>
</dbReference>
<dbReference type="NCBIfam" id="TIGR02985">
    <property type="entry name" value="Sig70_bacteroi1"/>
    <property type="match status" value="1"/>
</dbReference>
<reference evidence="8" key="1">
    <citation type="journal article" date="2019" name="Int. J. Syst. Evol. Microbiol.">
        <title>The Global Catalogue of Microorganisms (GCM) 10K type strain sequencing project: providing services to taxonomists for standard genome sequencing and annotation.</title>
        <authorList>
            <consortium name="The Broad Institute Genomics Platform"/>
            <consortium name="The Broad Institute Genome Sequencing Center for Infectious Disease"/>
            <person name="Wu L."/>
            <person name="Ma J."/>
        </authorList>
    </citation>
    <scope>NUCLEOTIDE SEQUENCE [LARGE SCALE GENOMIC DNA]</scope>
    <source>
        <strain evidence="8">CGMCC 1.15407</strain>
    </source>
</reference>
<dbReference type="InterPro" id="IPR039425">
    <property type="entry name" value="RNA_pol_sigma-70-like"/>
</dbReference>
<dbReference type="RefSeq" id="WP_137404512.1">
    <property type="nucleotide sequence ID" value="NZ_BMIU01000004.1"/>
</dbReference>
<dbReference type="InterPro" id="IPR036388">
    <property type="entry name" value="WH-like_DNA-bd_sf"/>
</dbReference>
<evidence type="ECO:0000313" key="7">
    <source>
        <dbReference type="EMBL" id="GGF24787.1"/>
    </source>
</evidence>
<keyword evidence="3" id="KW-0731">Sigma factor</keyword>
<dbReference type="Gene3D" id="1.10.10.10">
    <property type="entry name" value="Winged helix-like DNA-binding domain superfamily/Winged helix DNA-binding domain"/>
    <property type="match status" value="1"/>
</dbReference>
<feature type="domain" description="RNA polymerase sigma factor 70 region 4 type 2" evidence="6">
    <location>
        <begin position="119"/>
        <end position="171"/>
    </location>
</feature>
<dbReference type="SUPFAM" id="SSF88659">
    <property type="entry name" value="Sigma3 and sigma4 domains of RNA polymerase sigma factors"/>
    <property type="match status" value="1"/>
</dbReference>
<comment type="similarity">
    <text evidence="1">Belongs to the sigma-70 factor family. ECF subfamily.</text>
</comment>
<evidence type="ECO:0000313" key="8">
    <source>
        <dbReference type="Proteomes" id="UP000647339"/>
    </source>
</evidence>
<dbReference type="Pfam" id="PF08281">
    <property type="entry name" value="Sigma70_r4_2"/>
    <property type="match status" value="1"/>
</dbReference>
<dbReference type="Pfam" id="PF04542">
    <property type="entry name" value="Sigma70_r2"/>
    <property type="match status" value="1"/>
</dbReference>
<proteinExistence type="inferred from homology"/>
<organism evidence="7 8">
    <name type="scientific">Echinicola rosea</name>
    <dbReference type="NCBI Taxonomy" id="1807691"/>
    <lineage>
        <taxon>Bacteria</taxon>
        <taxon>Pseudomonadati</taxon>
        <taxon>Bacteroidota</taxon>
        <taxon>Cytophagia</taxon>
        <taxon>Cytophagales</taxon>
        <taxon>Cyclobacteriaceae</taxon>
        <taxon>Echinicola</taxon>
    </lineage>
</organism>